<dbReference type="PANTHER" id="PTHR21534:SF0">
    <property type="entry name" value="KATANIN-INTERACTING PROTEIN"/>
    <property type="match status" value="1"/>
</dbReference>
<dbReference type="PANTHER" id="PTHR21534">
    <property type="entry name" value="KATANIN-INTERACTING PROTEIN"/>
    <property type="match status" value="1"/>
</dbReference>
<dbReference type="Pfam" id="PF14652">
    <property type="entry name" value="DUF4457"/>
    <property type="match status" value="1"/>
</dbReference>
<dbReference type="Proteomes" id="UP000179807">
    <property type="component" value="Unassembled WGS sequence"/>
</dbReference>
<evidence type="ECO:0000259" key="1">
    <source>
        <dbReference type="Pfam" id="PF14652"/>
    </source>
</evidence>
<dbReference type="AlphaFoldDB" id="A0A1J4JD74"/>
<proteinExistence type="predicted"/>
<name>A0A1J4JD74_9EUKA</name>
<keyword evidence="3" id="KW-1185">Reference proteome</keyword>
<reference evidence="2" key="1">
    <citation type="submission" date="2016-10" db="EMBL/GenBank/DDBJ databases">
        <authorList>
            <person name="Benchimol M."/>
            <person name="Almeida L.G."/>
            <person name="Vasconcelos A.T."/>
            <person name="Perreira-Neves A."/>
            <person name="Rosa I.A."/>
            <person name="Tasca T."/>
            <person name="Bogo M.R."/>
            <person name="de Souza W."/>
        </authorList>
    </citation>
    <scope>NUCLEOTIDE SEQUENCE [LARGE SCALE GENOMIC DNA]</scope>
    <source>
        <strain evidence="2">K</strain>
    </source>
</reference>
<dbReference type="EMBL" id="MLAK01001134">
    <property type="protein sequence ID" value="OHS97150.1"/>
    <property type="molecule type" value="Genomic_DNA"/>
</dbReference>
<dbReference type="RefSeq" id="XP_068350287.1">
    <property type="nucleotide sequence ID" value="XM_068510991.1"/>
</dbReference>
<evidence type="ECO:0000313" key="2">
    <source>
        <dbReference type="EMBL" id="OHS97150.1"/>
    </source>
</evidence>
<dbReference type="VEuPathDB" id="TrichDB:TRFO_36708"/>
<dbReference type="OrthoDB" id="304622at2759"/>
<gene>
    <name evidence="2" type="ORF">TRFO_36708</name>
</gene>
<protein>
    <recommendedName>
        <fullName evidence="1">KATNIP domain-containing protein</fullName>
    </recommendedName>
</protein>
<evidence type="ECO:0000313" key="3">
    <source>
        <dbReference type="Proteomes" id="UP000179807"/>
    </source>
</evidence>
<comment type="caution">
    <text evidence="2">The sequence shown here is derived from an EMBL/GenBank/DDBJ whole genome shotgun (WGS) entry which is preliminary data.</text>
</comment>
<sequence>MSQFTLRSPVRTSAKMMTPARIIKSKPQSAKGLYNTMSMKNAKPHSQQFATPPLNALPNGTQSVNPGKTSNLLALLNDKKISQKKSVNDILENSDIACKIMKIRIHSNWGHPHLIGCSRIDILAQNKSVIPIVKEGIEPPIHQTDDLNKLVNGNLIKMKEEDTWKAKWPPEVPLKSIDINFSFPSAYIPMALRIWPTVLDQKMNLKDVTIFVEDTPVYSGSLPLDVGTVIPVNKDLSEIINIQKESTFDKFKQIIAEDTHGTIPLKPAQVIDFHIVETYGDPKSFGFSRLRIFDEKGQIIDVLKLATIEAIHCGKCSPPKELFYEGDLVLQRNSIWKATFHPGKSCIRVRFHTPMIVAGFLVDTYRYPFTLKVNDISVKGLKIAVDGRMIWFGRLKHSTKEAEKAITGDCSSLIFTFANREIQHSIRNIAYTP</sequence>
<feature type="domain" description="KATNIP" evidence="1">
    <location>
        <begin position="103"/>
        <end position="397"/>
    </location>
</feature>
<dbReference type="InterPro" id="IPR027859">
    <property type="entry name" value="KATNIP_dom"/>
</dbReference>
<accession>A0A1J4JD74</accession>
<organism evidence="2 3">
    <name type="scientific">Tritrichomonas foetus</name>
    <dbReference type="NCBI Taxonomy" id="1144522"/>
    <lineage>
        <taxon>Eukaryota</taxon>
        <taxon>Metamonada</taxon>
        <taxon>Parabasalia</taxon>
        <taxon>Tritrichomonadida</taxon>
        <taxon>Tritrichomonadidae</taxon>
        <taxon>Tritrichomonas</taxon>
    </lineage>
</organism>
<dbReference type="InterPro" id="IPR026704">
    <property type="entry name" value="KATNIP"/>
</dbReference>
<dbReference type="GeneID" id="94845695"/>